<sequence length="172" mass="18988">MHDPNVAAAQIIGDAGGELVGRTRLQKIAYLSQLAGFGEEFEFEYRHYGPFSEGLAQGMDIAVALGYVVEEERQASWGGKYSIFKICGQDSPATTERSLFVKTAKSINAIELELAATAAFLFVAEHRSDPWAETRRRKPEKAANGRIEQAMEGYKKLRALKTVRPLPLLPDA</sequence>
<keyword evidence="2" id="KW-1185">Reference proteome</keyword>
<evidence type="ECO:0000313" key="1">
    <source>
        <dbReference type="EMBL" id="GEN61356.1"/>
    </source>
</evidence>
<evidence type="ECO:0008006" key="3">
    <source>
        <dbReference type="Google" id="ProtNLM"/>
    </source>
</evidence>
<evidence type="ECO:0000313" key="2">
    <source>
        <dbReference type="Proteomes" id="UP000321635"/>
    </source>
</evidence>
<dbReference type="EMBL" id="BJYF01000033">
    <property type="protein sequence ID" value="GEN61356.1"/>
    <property type="molecule type" value="Genomic_DNA"/>
</dbReference>
<dbReference type="Proteomes" id="UP000321635">
    <property type="component" value="Unassembled WGS sequence"/>
</dbReference>
<protein>
    <recommendedName>
        <fullName evidence="3">Antitoxin SocA-like Panacea domain-containing protein</fullName>
    </recommendedName>
</protein>
<organism evidence="1 2">
    <name type="scientific">Acetobacter nitrogenifigens DSM 23921 = NBRC 105050</name>
    <dbReference type="NCBI Taxonomy" id="1120919"/>
    <lineage>
        <taxon>Bacteria</taxon>
        <taxon>Pseudomonadati</taxon>
        <taxon>Pseudomonadota</taxon>
        <taxon>Alphaproteobacteria</taxon>
        <taxon>Acetobacterales</taxon>
        <taxon>Acetobacteraceae</taxon>
        <taxon>Acetobacter</taxon>
    </lineage>
</organism>
<accession>A0A511XEG9</accession>
<proteinExistence type="predicted"/>
<name>A0A511XEG9_9PROT</name>
<dbReference type="OrthoDB" id="283036at2"/>
<comment type="caution">
    <text evidence="1">The sequence shown here is derived from an EMBL/GenBank/DDBJ whole genome shotgun (WGS) entry which is preliminary data.</text>
</comment>
<reference evidence="1 2" key="1">
    <citation type="submission" date="2019-07" db="EMBL/GenBank/DDBJ databases">
        <title>Whole genome shotgun sequence of Acetobacter nitrogenifigens NBRC 105050.</title>
        <authorList>
            <person name="Hosoyama A."/>
            <person name="Uohara A."/>
            <person name="Ohji S."/>
            <person name="Ichikawa N."/>
        </authorList>
    </citation>
    <scope>NUCLEOTIDE SEQUENCE [LARGE SCALE GENOMIC DNA]</scope>
    <source>
        <strain evidence="1 2">NBRC 105050</strain>
    </source>
</reference>
<gene>
    <name evidence="1" type="ORF">ANI02nite_32400</name>
</gene>
<dbReference type="RefSeq" id="WP_026398856.1">
    <property type="nucleotide sequence ID" value="NZ_AUBI01000020.1"/>
</dbReference>
<dbReference type="AlphaFoldDB" id="A0A511XEG9"/>
<dbReference type="STRING" id="1120919.GCA_000429165_03374"/>